<dbReference type="InterPro" id="IPR000073">
    <property type="entry name" value="AB_hydrolase_1"/>
</dbReference>
<dbReference type="InterPro" id="IPR052897">
    <property type="entry name" value="Sec-Metab_Biosynth_Hydrolase"/>
</dbReference>
<comment type="caution">
    <text evidence="2">The sequence shown here is derived from an EMBL/GenBank/DDBJ whole genome shotgun (WGS) entry which is preliminary data.</text>
</comment>
<evidence type="ECO:0000259" key="1">
    <source>
        <dbReference type="Pfam" id="PF12697"/>
    </source>
</evidence>
<dbReference type="Proteomes" id="UP000605099">
    <property type="component" value="Unassembled WGS sequence"/>
</dbReference>
<accession>A0ABQ2JQM7</accession>
<feature type="domain" description="AB hydrolase-1" evidence="1">
    <location>
        <begin position="3"/>
        <end position="240"/>
    </location>
</feature>
<dbReference type="Pfam" id="PF12697">
    <property type="entry name" value="Abhydrolase_6"/>
    <property type="match status" value="1"/>
</dbReference>
<dbReference type="InterPro" id="IPR029058">
    <property type="entry name" value="AB_hydrolase_fold"/>
</dbReference>
<gene>
    <name evidence="2" type="ORF">GCM10011349_24370</name>
</gene>
<dbReference type="SUPFAM" id="SSF53474">
    <property type="entry name" value="alpha/beta-Hydrolases"/>
    <property type="match status" value="1"/>
</dbReference>
<protein>
    <recommendedName>
        <fullName evidence="1">AB hydrolase-1 domain-containing protein</fullName>
    </recommendedName>
</protein>
<proteinExistence type="predicted"/>
<name>A0ABQ2JQM7_9SPHN</name>
<organism evidence="2 3">
    <name type="scientific">Novosphingobium indicum</name>
    <dbReference type="NCBI Taxonomy" id="462949"/>
    <lineage>
        <taxon>Bacteria</taxon>
        <taxon>Pseudomonadati</taxon>
        <taxon>Pseudomonadota</taxon>
        <taxon>Alphaproteobacteria</taxon>
        <taxon>Sphingomonadales</taxon>
        <taxon>Sphingomonadaceae</taxon>
        <taxon>Novosphingobium</taxon>
    </lineage>
</organism>
<dbReference type="PANTHER" id="PTHR37017:SF11">
    <property type="entry name" value="ESTERASE_LIPASE_THIOESTERASE DOMAIN-CONTAINING PROTEIN"/>
    <property type="match status" value="1"/>
</dbReference>
<dbReference type="PANTHER" id="PTHR37017">
    <property type="entry name" value="AB HYDROLASE-1 DOMAIN-CONTAINING PROTEIN-RELATED"/>
    <property type="match status" value="1"/>
</dbReference>
<dbReference type="Gene3D" id="3.40.50.1820">
    <property type="entry name" value="alpha/beta hydrolase"/>
    <property type="match status" value="1"/>
</dbReference>
<reference evidence="3" key="1">
    <citation type="journal article" date="2019" name="Int. J. Syst. Evol. Microbiol.">
        <title>The Global Catalogue of Microorganisms (GCM) 10K type strain sequencing project: providing services to taxonomists for standard genome sequencing and annotation.</title>
        <authorList>
            <consortium name="The Broad Institute Genomics Platform"/>
            <consortium name="The Broad Institute Genome Sequencing Center for Infectious Disease"/>
            <person name="Wu L."/>
            <person name="Ma J."/>
        </authorList>
    </citation>
    <scope>NUCLEOTIDE SEQUENCE [LARGE SCALE GENOMIC DNA]</scope>
    <source>
        <strain evidence="3">CGMCC 1.6784</strain>
    </source>
</reference>
<sequence length="257" mass="28346">MRFVLVHGGFHGAWCWERIIPEIEALGHTAIAIDLPGHGDRVNDEVTLATRRQALVDVIEPGDVLVGHSGGGYDITLAADAVPERIGHLIYLASGLPIEGRPLIEASGGRPADDVGDDGRTQLMTDDTGMMDFITVDGQGNMVCSDFARTWAFFYHDCDEDTARQAFEQLTPAPVGFIQEPFHVPRFWQADLPRSYIRCLQDRSAPKWLSDHAAQRLGVEPLTIDASHSPFLSRPRETAELFVEAVATRPRGPLQPR</sequence>
<evidence type="ECO:0000313" key="2">
    <source>
        <dbReference type="EMBL" id="GGN51627.1"/>
    </source>
</evidence>
<keyword evidence="3" id="KW-1185">Reference proteome</keyword>
<dbReference type="EMBL" id="BMLK01000010">
    <property type="protein sequence ID" value="GGN51627.1"/>
    <property type="molecule type" value="Genomic_DNA"/>
</dbReference>
<dbReference type="RefSeq" id="WP_188819962.1">
    <property type="nucleotide sequence ID" value="NZ_BMLK01000010.1"/>
</dbReference>
<evidence type="ECO:0000313" key="3">
    <source>
        <dbReference type="Proteomes" id="UP000605099"/>
    </source>
</evidence>